<evidence type="ECO:0000256" key="6">
    <source>
        <dbReference type="ARBA" id="ARBA00023136"/>
    </source>
</evidence>
<dbReference type="EMBL" id="FQVU01000006">
    <property type="protein sequence ID" value="SHH47212.1"/>
    <property type="molecule type" value="Genomic_DNA"/>
</dbReference>
<evidence type="ECO:0000259" key="9">
    <source>
        <dbReference type="PROSITE" id="PS50928"/>
    </source>
</evidence>
<dbReference type="Pfam" id="PF12911">
    <property type="entry name" value="OppC_N"/>
    <property type="match status" value="1"/>
</dbReference>
<dbReference type="PROSITE" id="PS50928">
    <property type="entry name" value="ABC_TM1"/>
    <property type="match status" value="1"/>
</dbReference>
<keyword evidence="3" id="KW-1003">Cell membrane</keyword>
<dbReference type="InterPro" id="IPR000515">
    <property type="entry name" value="MetI-like"/>
</dbReference>
<keyword evidence="2 7" id="KW-0813">Transport</keyword>
<dbReference type="AlphaFoldDB" id="A0A1M5T920"/>
<keyword evidence="11" id="KW-1185">Reference proteome</keyword>
<dbReference type="GO" id="GO:0055085">
    <property type="term" value="P:transmembrane transport"/>
    <property type="evidence" value="ECO:0007669"/>
    <property type="project" value="InterPro"/>
</dbReference>
<feature type="transmembrane region" description="Helical" evidence="7">
    <location>
        <begin position="283"/>
        <end position="303"/>
    </location>
</feature>
<comment type="similarity">
    <text evidence="7">Belongs to the binding-protein-dependent transport system permease family.</text>
</comment>
<accession>A0A1M5T920</accession>
<dbReference type="PANTHER" id="PTHR43386:SF1">
    <property type="entry name" value="D,D-DIPEPTIDE TRANSPORT SYSTEM PERMEASE PROTEIN DDPC-RELATED"/>
    <property type="match status" value="1"/>
</dbReference>
<evidence type="ECO:0000256" key="5">
    <source>
        <dbReference type="ARBA" id="ARBA00022989"/>
    </source>
</evidence>
<organism evidence="10 11">
    <name type="scientific">Jatrophihabitans endophyticus</name>
    <dbReference type="NCBI Taxonomy" id="1206085"/>
    <lineage>
        <taxon>Bacteria</taxon>
        <taxon>Bacillati</taxon>
        <taxon>Actinomycetota</taxon>
        <taxon>Actinomycetes</taxon>
        <taxon>Jatrophihabitantales</taxon>
        <taxon>Jatrophihabitantaceae</taxon>
        <taxon>Jatrophihabitans</taxon>
    </lineage>
</organism>
<evidence type="ECO:0000313" key="11">
    <source>
        <dbReference type="Proteomes" id="UP000186132"/>
    </source>
</evidence>
<dbReference type="Proteomes" id="UP000186132">
    <property type="component" value="Unassembled WGS sequence"/>
</dbReference>
<dbReference type="InterPro" id="IPR050366">
    <property type="entry name" value="BP-dependent_transpt_permease"/>
</dbReference>
<sequence>MPDAGTSRPLLDDATDTTADAPEVRRGHRADREFGAKERTQWQIAFQRFRRHRVAMISVVVFVLLLLFAFVGPLLWKYGTDELTIDLSTPPDGAHPFGTDNLGIDQLAVVMRGTGQSIKIALMIGLLGTAVGAIWGVVSGYYGGLTDSALMRFADLLLTIPGLALAAALGHNFGGSWWIIGLVLAGTATPYVARVTRGTVLTLREREFIEAARALGASSSRIMLRHLLPNAFPVLLVNATLLIATGILAETALSFVGFGIRPPDTSLGLLVYGGVGAIDTRPWLFYIPGVFIILIVLSVNFIGDGLRDALDPRQTRERR</sequence>
<keyword evidence="6 7" id="KW-0472">Membrane</keyword>
<dbReference type="OrthoDB" id="9812701at2"/>
<evidence type="ECO:0000256" key="2">
    <source>
        <dbReference type="ARBA" id="ARBA00022448"/>
    </source>
</evidence>
<keyword evidence="5 7" id="KW-1133">Transmembrane helix</keyword>
<evidence type="ECO:0000256" key="4">
    <source>
        <dbReference type="ARBA" id="ARBA00022692"/>
    </source>
</evidence>
<dbReference type="CDD" id="cd06261">
    <property type="entry name" value="TM_PBP2"/>
    <property type="match status" value="1"/>
</dbReference>
<feature type="transmembrane region" description="Helical" evidence="7">
    <location>
        <begin position="120"/>
        <end position="142"/>
    </location>
</feature>
<dbReference type="STRING" id="1206085.SAMN05443575_3940"/>
<dbReference type="Pfam" id="PF00528">
    <property type="entry name" value="BPD_transp_1"/>
    <property type="match status" value="1"/>
</dbReference>
<feature type="domain" description="ABC transmembrane type-1" evidence="9">
    <location>
        <begin position="114"/>
        <end position="303"/>
    </location>
</feature>
<evidence type="ECO:0000256" key="8">
    <source>
        <dbReference type="SAM" id="MobiDB-lite"/>
    </source>
</evidence>
<evidence type="ECO:0000256" key="3">
    <source>
        <dbReference type="ARBA" id="ARBA00022475"/>
    </source>
</evidence>
<dbReference type="GO" id="GO:0005886">
    <property type="term" value="C:plasma membrane"/>
    <property type="evidence" value="ECO:0007669"/>
    <property type="project" value="UniProtKB-SubCell"/>
</dbReference>
<feature type="region of interest" description="Disordered" evidence="8">
    <location>
        <begin position="1"/>
        <end position="32"/>
    </location>
</feature>
<dbReference type="SUPFAM" id="SSF161098">
    <property type="entry name" value="MetI-like"/>
    <property type="match status" value="1"/>
</dbReference>
<protein>
    <submittedName>
        <fullName evidence="10">Peptide/nickel transport system permease protein</fullName>
    </submittedName>
</protein>
<feature type="transmembrane region" description="Helical" evidence="7">
    <location>
        <begin position="231"/>
        <end position="260"/>
    </location>
</feature>
<feature type="transmembrane region" description="Helical" evidence="7">
    <location>
        <begin position="149"/>
        <end position="169"/>
    </location>
</feature>
<comment type="subcellular location">
    <subcellularLocation>
        <location evidence="1 7">Cell membrane</location>
        <topology evidence="1 7">Multi-pass membrane protein</topology>
    </subcellularLocation>
</comment>
<name>A0A1M5T920_9ACTN</name>
<gene>
    <name evidence="10" type="ORF">SAMN05443575_3940</name>
</gene>
<feature type="compositionally biased region" description="Basic and acidic residues" evidence="8">
    <location>
        <begin position="22"/>
        <end position="32"/>
    </location>
</feature>
<evidence type="ECO:0000313" key="10">
    <source>
        <dbReference type="EMBL" id="SHH47212.1"/>
    </source>
</evidence>
<dbReference type="PANTHER" id="PTHR43386">
    <property type="entry name" value="OLIGOPEPTIDE TRANSPORT SYSTEM PERMEASE PROTEIN APPC"/>
    <property type="match status" value="1"/>
</dbReference>
<dbReference type="Gene3D" id="1.10.3720.10">
    <property type="entry name" value="MetI-like"/>
    <property type="match status" value="1"/>
</dbReference>
<dbReference type="InterPro" id="IPR025966">
    <property type="entry name" value="OppC_N"/>
</dbReference>
<dbReference type="RefSeq" id="WP_073392131.1">
    <property type="nucleotide sequence ID" value="NZ_FQVU01000006.1"/>
</dbReference>
<feature type="transmembrane region" description="Helical" evidence="7">
    <location>
        <begin position="175"/>
        <end position="193"/>
    </location>
</feature>
<evidence type="ECO:0000256" key="1">
    <source>
        <dbReference type="ARBA" id="ARBA00004651"/>
    </source>
</evidence>
<reference evidence="10 11" key="1">
    <citation type="submission" date="2016-11" db="EMBL/GenBank/DDBJ databases">
        <authorList>
            <person name="Jaros S."/>
            <person name="Januszkiewicz K."/>
            <person name="Wedrychowicz H."/>
        </authorList>
    </citation>
    <scope>NUCLEOTIDE SEQUENCE [LARGE SCALE GENOMIC DNA]</scope>
    <source>
        <strain evidence="10 11">DSM 45627</strain>
    </source>
</reference>
<keyword evidence="4 7" id="KW-0812">Transmembrane</keyword>
<dbReference type="InterPro" id="IPR035906">
    <property type="entry name" value="MetI-like_sf"/>
</dbReference>
<feature type="transmembrane region" description="Helical" evidence="7">
    <location>
        <begin position="54"/>
        <end position="76"/>
    </location>
</feature>
<proteinExistence type="inferred from homology"/>
<evidence type="ECO:0000256" key="7">
    <source>
        <dbReference type="RuleBase" id="RU363032"/>
    </source>
</evidence>